<sequence length="265" mass="29458">MLSTSYGFYCSCSVSLSISFFFFLSATCVDFRHRRRSVMSLFHAFELQPGRDYNLQLKPQYCFHLSTVSLPHGGKGRGTVYATVDGKSFSLATLDASGQVLHASLDLVFGKDQKVVFRVKGNAVIHCCGFQQEDDDASVSDMDDIGSDGMDEELEDAEVPMKQMARNPTAKSSGAYDPTMEDEETANDDDEDDMDDMEDEEMDDDDEESSSSGEEEDVPPRRDASAKPKAQQREQKAQQQGPRQGQQSQKPSGKDIGKKRPRQQS</sequence>
<feature type="compositionally biased region" description="Low complexity" evidence="1">
    <location>
        <begin position="237"/>
        <end position="251"/>
    </location>
</feature>
<keyword evidence="2" id="KW-1133">Transmembrane helix</keyword>
<reference evidence="4" key="1">
    <citation type="journal article" date="2012" name="Proc. Natl. Acad. Sci. U.S.A.">
        <title>Antigenic diversity is generated by distinct evolutionary mechanisms in African trypanosome species.</title>
        <authorList>
            <person name="Jackson A.P."/>
            <person name="Berry A."/>
            <person name="Aslett M."/>
            <person name="Allison H.C."/>
            <person name="Burton P."/>
            <person name="Vavrova-Anderson J."/>
            <person name="Brown R."/>
            <person name="Browne H."/>
            <person name="Corton N."/>
            <person name="Hauser H."/>
            <person name="Gamble J."/>
            <person name="Gilderthorp R."/>
            <person name="Marcello L."/>
            <person name="McQuillan J."/>
            <person name="Otto T.D."/>
            <person name="Quail M.A."/>
            <person name="Sanders M.J."/>
            <person name="van Tonder A."/>
            <person name="Ginger M.L."/>
            <person name="Field M.C."/>
            <person name="Barry J.D."/>
            <person name="Hertz-Fowler C."/>
            <person name="Berriman M."/>
        </authorList>
    </citation>
    <scope>NUCLEOTIDE SEQUENCE</scope>
    <source>
        <strain evidence="4">IL3000</strain>
    </source>
</reference>
<evidence type="ECO:0000256" key="2">
    <source>
        <dbReference type="SAM" id="Phobius"/>
    </source>
</evidence>
<dbReference type="EMBL" id="HE575321">
    <property type="protein sequence ID" value="CCC91826.1"/>
    <property type="molecule type" value="Genomic_DNA"/>
</dbReference>
<dbReference type="Gene3D" id="2.60.120.340">
    <property type="entry name" value="Nucleoplasmin core domain"/>
    <property type="match status" value="1"/>
</dbReference>
<evidence type="ECO:0000313" key="4">
    <source>
        <dbReference type="EMBL" id="CCC91826.1"/>
    </source>
</evidence>
<organism evidence="4">
    <name type="scientific">Trypanosoma congolense (strain IL3000)</name>
    <dbReference type="NCBI Taxonomy" id="1068625"/>
    <lineage>
        <taxon>Eukaryota</taxon>
        <taxon>Discoba</taxon>
        <taxon>Euglenozoa</taxon>
        <taxon>Kinetoplastea</taxon>
        <taxon>Metakinetoplastina</taxon>
        <taxon>Trypanosomatida</taxon>
        <taxon>Trypanosomatidae</taxon>
        <taxon>Trypanosoma</taxon>
        <taxon>Nannomonas</taxon>
    </lineage>
</organism>
<keyword evidence="2" id="KW-0812">Transmembrane</keyword>
<proteinExistence type="predicted"/>
<feature type="compositionally biased region" description="Basic and acidic residues" evidence="1">
    <location>
        <begin position="218"/>
        <end position="236"/>
    </location>
</feature>
<name>G0UR15_TRYCI</name>
<feature type="region of interest" description="Disordered" evidence="1">
    <location>
        <begin position="159"/>
        <end position="265"/>
    </location>
</feature>
<dbReference type="Pfam" id="PF17800">
    <property type="entry name" value="NPL"/>
    <property type="match status" value="1"/>
</dbReference>
<accession>G0UR15</accession>
<evidence type="ECO:0000256" key="1">
    <source>
        <dbReference type="SAM" id="MobiDB-lite"/>
    </source>
</evidence>
<keyword evidence="2" id="KW-0472">Membrane</keyword>
<dbReference type="InterPro" id="IPR041232">
    <property type="entry name" value="NPL"/>
</dbReference>
<feature type="domain" description="Nucleoplasmin-like" evidence="3">
    <location>
        <begin position="42"/>
        <end position="130"/>
    </location>
</feature>
<gene>
    <name evidence="4" type="ORF">TCIL3000_8_300</name>
</gene>
<protein>
    <submittedName>
        <fullName evidence="4">Putative nucleolar RNA-binding protein</fullName>
    </submittedName>
</protein>
<dbReference type="VEuPathDB" id="TriTrypDB:TcIL3000_8_300"/>
<feature type="compositionally biased region" description="Acidic residues" evidence="1">
    <location>
        <begin position="179"/>
        <end position="217"/>
    </location>
</feature>
<feature type="transmembrane region" description="Helical" evidence="2">
    <location>
        <begin position="6"/>
        <end position="29"/>
    </location>
</feature>
<evidence type="ECO:0000259" key="3">
    <source>
        <dbReference type="Pfam" id="PF17800"/>
    </source>
</evidence>
<dbReference type="AlphaFoldDB" id="G0UR15"/>